<feature type="region of interest" description="Disordered" evidence="9">
    <location>
        <begin position="1"/>
        <end position="22"/>
    </location>
</feature>
<dbReference type="EMBL" id="JAWWNJ010000006">
    <property type="protein sequence ID" value="KAK7053560.1"/>
    <property type="molecule type" value="Genomic_DNA"/>
</dbReference>
<evidence type="ECO:0000256" key="5">
    <source>
        <dbReference type="ARBA" id="ARBA00023134"/>
    </source>
</evidence>
<gene>
    <name evidence="10" type="ORF">R3P38DRAFT_1461107</name>
</gene>
<evidence type="ECO:0000313" key="10">
    <source>
        <dbReference type="EMBL" id="KAK7053560.1"/>
    </source>
</evidence>
<evidence type="ECO:0000256" key="4">
    <source>
        <dbReference type="ARBA" id="ARBA00022842"/>
    </source>
</evidence>
<accession>A0AAW0DN66</accession>
<evidence type="ECO:0000256" key="2">
    <source>
        <dbReference type="ARBA" id="ARBA00022723"/>
    </source>
</evidence>
<comment type="subunit">
    <text evidence="1">G proteins are composed of 3 units; alpha, beta and gamma. The alpha chain contains the guanine nucleotide binding site.</text>
</comment>
<dbReference type="GO" id="GO:0005834">
    <property type="term" value="C:heterotrimeric G-protein complex"/>
    <property type="evidence" value="ECO:0007669"/>
    <property type="project" value="TreeGrafter"/>
</dbReference>
<dbReference type="CDD" id="cd00066">
    <property type="entry name" value="G-alpha"/>
    <property type="match status" value="1"/>
</dbReference>
<dbReference type="GO" id="GO:0001664">
    <property type="term" value="F:G protein-coupled receptor binding"/>
    <property type="evidence" value="ECO:0007669"/>
    <property type="project" value="TreeGrafter"/>
</dbReference>
<feature type="binding site" evidence="7">
    <location>
        <begin position="311"/>
        <end position="315"/>
    </location>
    <ligand>
        <name>GTP</name>
        <dbReference type="ChEBI" id="CHEBI:37565"/>
    </ligand>
</feature>
<feature type="compositionally biased region" description="Basic and acidic residues" evidence="9">
    <location>
        <begin position="7"/>
        <end position="22"/>
    </location>
</feature>
<dbReference type="PANTHER" id="PTHR10218:SF369">
    <property type="entry name" value="GUANINE NUCLEOTIDE-BINDING PROTEIN ALPHA-2 SUBUNIT"/>
    <property type="match status" value="1"/>
</dbReference>
<feature type="binding site" evidence="7">
    <location>
        <begin position="380"/>
        <end position="383"/>
    </location>
    <ligand>
        <name>GTP</name>
        <dbReference type="ChEBI" id="CHEBI:37565"/>
    </ligand>
</feature>
<keyword evidence="5 7" id="KW-0342">GTP-binding</keyword>
<dbReference type="AlphaFoldDB" id="A0AAW0DN66"/>
<name>A0AAW0DN66_9AGAR</name>
<keyword evidence="3 7" id="KW-0547">Nucleotide-binding</keyword>
<dbReference type="InterPro" id="IPR011025">
    <property type="entry name" value="GproteinA_insert"/>
</dbReference>
<dbReference type="PRINTS" id="PR00318">
    <property type="entry name" value="GPROTEINA"/>
</dbReference>
<evidence type="ECO:0000256" key="9">
    <source>
        <dbReference type="SAM" id="MobiDB-lite"/>
    </source>
</evidence>
<dbReference type="InterPro" id="IPR027417">
    <property type="entry name" value="P-loop_NTPase"/>
</dbReference>
<evidence type="ECO:0000313" key="11">
    <source>
        <dbReference type="Proteomes" id="UP001362999"/>
    </source>
</evidence>
<dbReference type="PROSITE" id="PS51882">
    <property type="entry name" value="G_ALPHA"/>
    <property type="match status" value="1"/>
</dbReference>
<dbReference type="GO" id="GO:0003924">
    <property type="term" value="F:GTPase activity"/>
    <property type="evidence" value="ECO:0007669"/>
    <property type="project" value="InterPro"/>
</dbReference>
<dbReference type="GO" id="GO:0007189">
    <property type="term" value="P:adenylate cyclase-activating G protein-coupled receptor signaling pathway"/>
    <property type="evidence" value="ECO:0007669"/>
    <property type="project" value="TreeGrafter"/>
</dbReference>
<dbReference type="GO" id="GO:0031683">
    <property type="term" value="F:G-protein beta/gamma-subunit complex binding"/>
    <property type="evidence" value="ECO:0007669"/>
    <property type="project" value="InterPro"/>
</dbReference>
<comment type="caution">
    <text evidence="10">The sequence shown here is derived from an EMBL/GenBank/DDBJ whole genome shotgun (WGS) entry which is preliminary data.</text>
</comment>
<dbReference type="InterPro" id="IPR001019">
    <property type="entry name" value="Gprotein_alpha_su"/>
</dbReference>
<evidence type="ECO:0000256" key="8">
    <source>
        <dbReference type="PIRSR" id="PIRSR601019-2"/>
    </source>
</evidence>
<evidence type="ECO:0000256" key="3">
    <source>
        <dbReference type="ARBA" id="ARBA00022741"/>
    </source>
</evidence>
<dbReference type="GO" id="GO:0046872">
    <property type="term" value="F:metal ion binding"/>
    <property type="evidence" value="ECO:0007669"/>
    <property type="project" value="UniProtKB-KW"/>
</dbReference>
<keyword evidence="2 8" id="KW-0479">Metal-binding</keyword>
<dbReference type="Pfam" id="PF00503">
    <property type="entry name" value="G-alpha"/>
    <property type="match status" value="1"/>
</dbReference>
<keyword evidence="6" id="KW-0807">Transducer</keyword>
<dbReference type="FunFam" id="3.40.50.300:FF:000692">
    <property type="entry name" value="Guanine nucleotide-binding protein subunit alpha"/>
    <property type="match status" value="1"/>
</dbReference>
<reference evidence="10 11" key="1">
    <citation type="journal article" date="2024" name="J Genomics">
        <title>Draft genome sequencing and assembly of Favolaschia claudopus CIRM-BRFM 2984 isolated from oak limbs.</title>
        <authorList>
            <person name="Navarro D."/>
            <person name="Drula E."/>
            <person name="Chaduli D."/>
            <person name="Cazenave R."/>
            <person name="Ahrendt S."/>
            <person name="Wang J."/>
            <person name="Lipzen A."/>
            <person name="Daum C."/>
            <person name="Barry K."/>
            <person name="Grigoriev I.V."/>
            <person name="Favel A."/>
            <person name="Rosso M.N."/>
            <person name="Martin F."/>
        </authorList>
    </citation>
    <scope>NUCLEOTIDE SEQUENCE [LARGE SCALE GENOMIC DNA]</scope>
    <source>
        <strain evidence="10 11">CIRM-BRFM 2984</strain>
    </source>
</reference>
<keyword evidence="4 8" id="KW-0460">Magnesium</keyword>
<dbReference type="GO" id="GO:0005525">
    <property type="term" value="F:GTP binding"/>
    <property type="evidence" value="ECO:0007669"/>
    <property type="project" value="UniProtKB-KW"/>
</dbReference>
<dbReference type="SUPFAM" id="SSF52540">
    <property type="entry name" value="P-loop containing nucleoside triphosphate hydrolases"/>
    <property type="match status" value="1"/>
</dbReference>
<dbReference type="FunFam" id="3.40.50.300:FF:000181">
    <property type="entry name" value="Guanine nucleotide-binding protein subunit alpha"/>
    <property type="match status" value="1"/>
</dbReference>
<feature type="binding site" evidence="7">
    <location>
        <begin position="261"/>
        <end position="262"/>
    </location>
    <ligand>
        <name>GTP</name>
        <dbReference type="ChEBI" id="CHEBI:37565"/>
    </ligand>
</feature>
<evidence type="ECO:0000256" key="1">
    <source>
        <dbReference type="ARBA" id="ARBA00011356"/>
    </source>
</evidence>
<feature type="binding site" evidence="8">
    <location>
        <position position="47"/>
    </location>
    <ligand>
        <name>Mg(2+)</name>
        <dbReference type="ChEBI" id="CHEBI:18420"/>
    </ligand>
</feature>
<dbReference type="Gene3D" id="1.10.400.10">
    <property type="entry name" value="GI Alpha 1, domain 2-like"/>
    <property type="match status" value="2"/>
</dbReference>
<feature type="binding site" evidence="7">
    <location>
        <begin position="43"/>
        <end position="48"/>
    </location>
    <ligand>
        <name>GTP</name>
        <dbReference type="ChEBI" id="CHEBI:37565"/>
    </ligand>
</feature>
<protein>
    <submittedName>
        <fullName evidence="10">Heterotrimeric G-protein alpha subunit</fullName>
    </submittedName>
</protein>
<organism evidence="10 11">
    <name type="scientific">Favolaschia claudopus</name>
    <dbReference type="NCBI Taxonomy" id="2862362"/>
    <lineage>
        <taxon>Eukaryota</taxon>
        <taxon>Fungi</taxon>
        <taxon>Dikarya</taxon>
        <taxon>Basidiomycota</taxon>
        <taxon>Agaricomycotina</taxon>
        <taxon>Agaricomycetes</taxon>
        <taxon>Agaricomycetidae</taxon>
        <taxon>Agaricales</taxon>
        <taxon>Marasmiineae</taxon>
        <taxon>Mycenaceae</taxon>
        <taxon>Favolaschia</taxon>
    </lineage>
</organism>
<dbReference type="PANTHER" id="PTHR10218">
    <property type="entry name" value="GTP-BINDING PROTEIN ALPHA SUBUNIT"/>
    <property type="match status" value="1"/>
</dbReference>
<sequence>MGQPASKEARSEKARSDAIDRQITEDSKRYKKECKILLLGSGESGKSTIVKQMKIIHQTGFDERERVDYRAIIYKNVLDSARTLARVVRRVGIGAFGEGREREYALRVVRAFPPVRGAAADGMGNHTNHNNSNFAFADDGSSSLGHGTMTTTTTEDESTLDTIEDDIMSDEAGVDPSVIDVGVDPVPFTRIEEREERRGIQTGRVSTRPGTAEAPTPTADVLAETHAILTPALVDAIWHVARAEAVERMVDDHPGEFYLMDSAGYFFSSIHRIAAPTYVPSEEDVLRARAKSTAIIETRFWMGDLMIHMFDVGGQRSERKKWIHCFESVTSIIFCTALSEYDQVLEEERRVNRMRESLYLFESVINSRWFLRTSVILFLNKIDVFKRKLPKIPLGRFFPEYAGGNDLQKAAKYILWKFMQENRAKLTVYPQ</sequence>
<dbReference type="Gene3D" id="3.40.50.300">
    <property type="entry name" value="P-loop containing nucleotide triphosphate hydrolases"/>
    <property type="match status" value="2"/>
</dbReference>
<evidence type="ECO:0000256" key="7">
    <source>
        <dbReference type="PIRSR" id="PIRSR601019-1"/>
    </source>
</evidence>
<dbReference type="GO" id="GO:0010255">
    <property type="term" value="P:glucose mediated signaling pathway"/>
    <property type="evidence" value="ECO:0007669"/>
    <property type="project" value="UniProtKB-ARBA"/>
</dbReference>
<proteinExistence type="predicted"/>
<keyword evidence="11" id="KW-1185">Reference proteome</keyword>
<dbReference type="Proteomes" id="UP001362999">
    <property type="component" value="Unassembled WGS sequence"/>
</dbReference>
<dbReference type="SMART" id="SM00275">
    <property type="entry name" value="G_alpha"/>
    <property type="match status" value="1"/>
</dbReference>
<feature type="binding site" evidence="8">
    <location>
        <position position="292"/>
    </location>
    <ligand>
        <name>Mg(2+)</name>
        <dbReference type="ChEBI" id="CHEBI:18420"/>
    </ligand>
</feature>
<dbReference type="GO" id="GO:0005737">
    <property type="term" value="C:cytoplasm"/>
    <property type="evidence" value="ECO:0007669"/>
    <property type="project" value="TreeGrafter"/>
</dbReference>
<dbReference type="SUPFAM" id="SSF47895">
    <property type="entry name" value="Transducin (alpha subunit), insertion domain"/>
    <property type="match status" value="1"/>
</dbReference>
<evidence type="ECO:0000256" key="6">
    <source>
        <dbReference type="ARBA" id="ARBA00023224"/>
    </source>
</evidence>